<dbReference type="Gene3D" id="3.30.2010.10">
    <property type="entry name" value="Metalloproteases ('zincins'), catalytic domain"/>
    <property type="match status" value="1"/>
</dbReference>
<gene>
    <name evidence="2" type="ORF">HQN60_07925</name>
</gene>
<dbReference type="PANTHER" id="PTHR30399:SF1">
    <property type="entry name" value="UTP PYROPHOSPHATASE"/>
    <property type="match status" value="1"/>
</dbReference>
<organism evidence="2 3">
    <name type="scientific">Deefgea piscis</name>
    <dbReference type="NCBI Taxonomy" id="2739061"/>
    <lineage>
        <taxon>Bacteria</taxon>
        <taxon>Pseudomonadati</taxon>
        <taxon>Pseudomonadota</taxon>
        <taxon>Betaproteobacteria</taxon>
        <taxon>Neisseriales</taxon>
        <taxon>Chitinibacteraceae</taxon>
        <taxon>Deefgea</taxon>
    </lineage>
</organism>
<dbReference type="EMBL" id="CP054143">
    <property type="protein sequence ID" value="QKJ66636.1"/>
    <property type="molecule type" value="Genomic_DNA"/>
</dbReference>
<dbReference type="RefSeq" id="WP_173533140.1">
    <property type="nucleotide sequence ID" value="NZ_CP054143.1"/>
</dbReference>
<dbReference type="InterPro" id="IPR002725">
    <property type="entry name" value="YgjP-like_metallopeptidase"/>
</dbReference>
<dbReference type="Pfam" id="PF01863">
    <property type="entry name" value="YgjP-like"/>
    <property type="match status" value="1"/>
</dbReference>
<protein>
    <submittedName>
        <fullName evidence="2">M48 family metallopeptidase</fullName>
    </submittedName>
</protein>
<reference evidence="2 3" key="1">
    <citation type="submission" date="2020-05" db="EMBL/GenBank/DDBJ databases">
        <title>Complete genome sequence of Deefgea sp. D17.</title>
        <authorList>
            <person name="Bae J.-W."/>
            <person name="Han J.E."/>
        </authorList>
    </citation>
    <scope>NUCLEOTIDE SEQUENCE [LARGE SCALE GENOMIC DNA]</scope>
    <source>
        <strain evidence="2 3">D17</strain>
    </source>
</reference>
<dbReference type="InterPro" id="IPR053136">
    <property type="entry name" value="UTP_pyrophosphatase-like"/>
</dbReference>
<evidence type="ECO:0000259" key="1">
    <source>
        <dbReference type="Pfam" id="PF01863"/>
    </source>
</evidence>
<dbReference type="AlphaFoldDB" id="A0A6M8ST92"/>
<dbReference type="Proteomes" id="UP000504844">
    <property type="component" value="Chromosome"/>
</dbReference>
<dbReference type="KEGG" id="dee:HQN60_07925"/>
<evidence type="ECO:0000313" key="3">
    <source>
        <dbReference type="Proteomes" id="UP000504844"/>
    </source>
</evidence>
<accession>A0A6M8ST92</accession>
<proteinExistence type="predicted"/>
<name>A0A6M8ST92_9NEIS</name>
<feature type="domain" description="YgjP-like metallopeptidase" evidence="1">
    <location>
        <begin position="2"/>
        <end position="195"/>
    </location>
</feature>
<sequence length="203" mass="22561">MKIDAQGLTVILPQSAAEREAERVIELKLAWVRAKLAARCAEPEFVPPSLCWGASALYLGESFILQPALRSQLGAGVLSLCAANEAKIAPALIRFYQRAGQIYLAERVGLWAERMALQPRKWQLSSAKTRWGSCTAAGDIRLNWRLMQAPASVIDYVVIHELAHLAQMNHSARFWAIVAKACPHWQAERAWLKQHAVALLAWG</sequence>
<keyword evidence="3" id="KW-1185">Reference proteome</keyword>
<dbReference type="PANTHER" id="PTHR30399">
    <property type="entry name" value="UNCHARACTERIZED PROTEIN YGJP"/>
    <property type="match status" value="1"/>
</dbReference>
<dbReference type="CDD" id="cd07344">
    <property type="entry name" value="M48_yhfN_like"/>
    <property type="match status" value="1"/>
</dbReference>
<evidence type="ECO:0000313" key="2">
    <source>
        <dbReference type="EMBL" id="QKJ66636.1"/>
    </source>
</evidence>